<reference evidence="8 9" key="1">
    <citation type="submission" date="2024-02" db="EMBL/GenBank/DDBJ databases">
        <title>Discinaceae phylogenomics.</title>
        <authorList>
            <person name="Dirks A.C."/>
            <person name="James T.Y."/>
        </authorList>
    </citation>
    <scope>NUCLEOTIDE SEQUENCE [LARGE SCALE GENOMIC DNA]</scope>
    <source>
        <strain evidence="8 9">ACD0624</strain>
    </source>
</reference>
<comment type="function">
    <text evidence="6">Catalyzes the transfer of a geranyl-geranyl moiety from geranyl-geranyl pyrophosphate to cysteines occuring in specific C-terminal amino acid sequences.</text>
</comment>
<dbReference type="GO" id="GO:0004663">
    <property type="term" value="F:Rab geranylgeranyltransferase activity"/>
    <property type="evidence" value="ECO:0007669"/>
    <property type="project" value="UniProtKB-EC"/>
</dbReference>
<gene>
    <name evidence="8" type="primary">BET4</name>
    <name evidence="8" type="ORF">Q9L58_007980</name>
</gene>
<protein>
    <recommendedName>
        <fullName evidence="6">Geranylgeranyl transferase type-2 subunit alpha</fullName>
        <ecNumber evidence="6">2.5.1.60</ecNumber>
    </recommendedName>
    <alternativeName>
        <fullName evidence="6">Geranylgeranyl transferase type II subunit alpha</fullName>
    </alternativeName>
</protein>
<sequence>MASHGISRSEYAAQSRDEHLRARELKKITEYNELNDRVQEQRSANDRTPDALHLTSQLLKLNPEFYTVWNYRRQILQRTLFAPAPAPAAGDPDAVAAHTTTLTQHLKDELQFLLPLLATHPKCYWLWNHRLWTLHQSTQLLTPPLSADFWHSELALVGMMLRRDPRNFHGWMYRRLVITHITHSLVESEFAYTTKLLQGAGGMSNYSAWHNRSTLIPRLLEERAAGPQERLDFLEDELALVHRNVATNPHDSALWFYHRWLVVSNAEGAQDCVAPGMGSRVKVMMVRDEVEGLKELVEGGVEGRGILKALVGYVGLLQRLRRGVQGGDDGEEEDEEDEEDEEVDEEREREEVRGWLERLVVIDPMRAGRYRDLGRVELGVGV</sequence>
<evidence type="ECO:0000313" key="8">
    <source>
        <dbReference type="EMBL" id="KAL0633139.1"/>
    </source>
</evidence>
<dbReference type="Gene3D" id="1.25.40.120">
    <property type="entry name" value="Protein prenylyltransferase"/>
    <property type="match status" value="1"/>
</dbReference>
<dbReference type="PANTHER" id="PTHR11129">
    <property type="entry name" value="PROTEIN FARNESYLTRANSFERASE ALPHA SUBUNIT/RAB GERANYLGERANYL TRANSFERASE ALPHA SUBUNIT"/>
    <property type="match status" value="1"/>
</dbReference>
<evidence type="ECO:0000256" key="6">
    <source>
        <dbReference type="RuleBase" id="RU367120"/>
    </source>
</evidence>
<keyword evidence="4" id="KW-0677">Repeat</keyword>
<feature type="compositionally biased region" description="Acidic residues" evidence="7">
    <location>
        <begin position="328"/>
        <end position="348"/>
    </location>
</feature>
<keyword evidence="3 6" id="KW-0808">Transferase</keyword>
<keyword evidence="2 6" id="KW-0637">Prenyltransferase</keyword>
<accession>A0ABR3GB16</accession>
<comment type="caution">
    <text evidence="8">The sequence shown here is derived from an EMBL/GenBank/DDBJ whole genome shotgun (WGS) entry which is preliminary data.</text>
</comment>
<dbReference type="Proteomes" id="UP001447188">
    <property type="component" value="Unassembled WGS sequence"/>
</dbReference>
<proteinExistence type="inferred from homology"/>
<evidence type="ECO:0000256" key="2">
    <source>
        <dbReference type="ARBA" id="ARBA00022602"/>
    </source>
</evidence>
<evidence type="ECO:0000313" key="9">
    <source>
        <dbReference type="Proteomes" id="UP001447188"/>
    </source>
</evidence>
<keyword evidence="9" id="KW-1185">Reference proteome</keyword>
<dbReference type="SUPFAM" id="SSF48439">
    <property type="entry name" value="Protein prenylyltransferase"/>
    <property type="match status" value="1"/>
</dbReference>
<comment type="similarity">
    <text evidence="1 6">Belongs to the protein prenyltransferase subunit alpha family.</text>
</comment>
<evidence type="ECO:0000256" key="1">
    <source>
        <dbReference type="ARBA" id="ARBA00006734"/>
    </source>
</evidence>
<dbReference type="PROSITE" id="PS51147">
    <property type="entry name" value="PFTA"/>
    <property type="match status" value="3"/>
</dbReference>
<name>A0ABR3GB16_9PEZI</name>
<comment type="catalytic activity">
    <reaction evidence="5 6">
        <text>geranylgeranyl diphosphate + L-cysteinyl-[protein] = S-geranylgeranyl-L-cysteinyl-[protein] + diphosphate</text>
        <dbReference type="Rhea" id="RHEA:21240"/>
        <dbReference type="Rhea" id="RHEA-COMP:10131"/>
        <dbReference type="Rhea" id="RHEA-COMP:11537"/>
        <dbReference type="ChEBI" id="CHEBI:29950"/>
        <dbReference type="ChEBI" id="CHEBI:33019"/>
        <dbReference type="ChEBI" id="CHEBI:57533"/>
        <dbReference type="ChEBI" id="CHEBI:86021"/>
        <dbReference type="EC" id="2.5.1.60"/>
    </reaction>
</comment>
<dbReference type="PANTHER" id="PTHR11129:SF2">
    <property type="entry name" value="GERANYLGERANYL TRANSFERASE TYPE-2 SUBUNIT ALPHA"/>
    <property type="match status" value="1"/>
</dbReference>
<evidence type="ECO:0000256" key="3">
    <source>
        <dbReference type="ARBA" id="ARBA00022679"/>
    </source>
</evidence>
<dbReference type="InterPro" id="IPR002088">
    <property type="entry name" value="Prenyl_trans_a"/>
</dbReference>
<dbReference type="Pfam" id="PF01239">
    <property type="entry name" value="PPTA"/>
    <property type="match status" value="4"/>
</dbReference>
<dbReference type="EC" id="2.5.1.60" evidence="6"/>
<evidence type="ECO:0000256" key="4">
    <source>
        <dbReference type="ARBA" id="ARBA00022737"/>
    </source>
</evidence>
<feature type="region of interest" description="Disordered" evidence="7">
    <location>
        <begin position="324"/>
        <end position="351"/>
    </location>
</feature>
<organism evidence="8 9">
    <name type="scientific">Discina gigas</name>
    <dbReference type="NCBI Taxonomy" id="1032678"/>
    <lineage>
        <taxon>Eukaryota</taxon>
        <taxon>Fungi</taxon>
        <taxon>Dikarya</taxon>
        <taxon>Ascomycota</taxon>
        <taxon>Pezizomycotina</taxon>
        <taxon>Pezizomycetes</taxon>
        <taxon>Pezizales</taxon>
        <taxon>Discinaceae</taxon>
        <taxon>Discina</taxon>
    </lineage>
</organism>
<evidence type="ECO:0000256" key="7">
    <source>
        <dbReference type="SAM" id="MobiDB-lite"/>
    </source>
</evidence>
<evidence type="ECO:0000256" key="5">
    <source>
        <dbReference type="ARBA" id="ARBA00047658"/>
    </source>
</evidence>
<dbReference type="EMBL" id="JBBBZM010000136">
    <property type="protein sequence ID" value="KAL0633139.1"/>
    <property type="molecule type" value="Genomic_DNA"/>
</dbReference>